<evidence type="ECO:0000259" key="9">
    <source>
        <dbReference type="PROSITE" id="PS50928"/>
    </source>
</evidence>
<feature type="transmembrane region" description="Helical" evidence="8">
    <location>
        <begin position="16"/>
        <end position="40"/>
    </location>
</feature>
<evidence type="ECO:0000313" key="10">
    <source>
        <dbReference type="EMBL" id="MBA2949402.1"/>
    </source>
</evidence>
<evidence type="ECO:0000256" key="4">
    <source>
        <dbReference type="ARBA" id="ARBA00022519"/>
    </source>
</evidence>
<protein>
    <submittedName>
        <fullName evidence="10">ABC transporter permease</fullName>
    </submittedName>
</protein>
<dbReference type="EMBL" id="JACEHE010000018">
    <property type="protein sequence ID" value="MBA2949402.1"/>
    <property type="molecule type" value="Genomic_DNA"/>
</dbReference>
<dbReference type="Gene3D" id="1.10.3720.10">
    <property type="entry name" value="MetI-like"/>
    <property type="match status" value="1"/>
</dbReference>
<keyword evidence="5 8" id="KW-0812">Transmembrane</keyword>
<sequence length="280" mass="29417">MTDDELRTAFRRLSPWVNAAGVLIALFLIAPLLAILPIAFSADRYLTFPPSGLSMRWLTEVFSSPDWQAAFTQSLSTAGTATVIAVVAGTGAALALPRMRRGARLLRTAMLAPMVVPPLVLALGLYLAIDDLGGSAGIRTLILGQATLAAPLVCLSVSAGLAKVDPALSRAARSLGHGWPSVLLRVELPLVARSIAGSAVLSFGLCFDESVLSYYLSPPGEETLPTLLWLEAGQQASPAIAAVSTLVMGMAVALLGLMVLLTGTRSTTIPRRTRNARRMS</sequence>
<gene>
    <name evidence="10" type="ORF">H1D24_27135</name>
</gene>
<feature type="transmembrane region" description="Helical" evidence="8">
    <location>
        <begin position="236"/>
        <end position="262"/>
    </location>
</feature>
<dbReference type="PANTHER" id="PTHR43357">
    <property type="entry name" value="INNER MEMBRANE ABC TRANSPORTER PERMEASE PROTEIN YDCV"/>
    <property type="match status" value="1"/>
</dbReference>
<reference evidence="10 11" key="1">
    <citation type="submission" date="2020-07" db="EMBL/GenBank/DDBJ databases">
        <title>Streptomyces isolated from Indian soil.</title>
        <authorList>
            <person name="Mandal S."/>
            <person name="Maiti P.K."/>
        </authorList>
    </citation>
    <scope>NUCLEOTIDE SEQUENCE [LARGE SCALE GENOMIC DNA]</scope>
    <source>
        <strain evidence="10 11">PSKA28</strain>
    </source>
</reference>
<keyword evidence="4" id="KW-0997">Cell inner membrane</keyword>
<evidence type="ECO:0000256" key="6">
    <source>
        <dbReference type="ARBA" id="ARBA00022989"/>
    </source>
</evidence>
<accession>A0A7W0DQH8</accession>
<evidence type="ECO:0000256" key="5">
    <source>
        <dbReference type="ARBA" id="ARBA00022692"/>
    </source>
</evidence>
<dbReference type="PANTHER" id="PTHR43357:SF4">
    <property type="entry name" value="INNER MEMBRANE ABC TRANSPORTER PERMEASE PROTEIN YDCV"/>
    <property type="match status" value="1"/>
</dbReference>
<evidence type="ECO:0000256" key="2">
    <source>
        <dbReference type="ARBA" id="ARBA00022448"/>
    </source>
</evidence>
<keyword evidence="7 8" id="KW-0472">Membrane</keyword>
<feature type="transmembrane region" description="Helical" evidence="8">
    <location>
        <begin position="108"/>
        <end position="129"/>
    </location>
</feature>
<keyword evidence="2 8" id="KW-0813">Transport</keyword>
<comment type="similarity">
    <text evidence="8">Belongs to the binding-protein-dependent transport system permease family.</text>
</comment>
<proteinExistence type="inferred from homology"/>
<keyword evidence="6 8" id="KW-1133">Transmembrane helix</keyword>
<comment type="subcellular location">
    <subcellularLocation>
        <location evidence="1">Cell inner membrane</location>
        <topology evidence="1">Multi-pass membrane protein</topology>
    </subcellularLocation>
    <subcellularLocation>
        <location evidence="8">Cell membrane</location>
        <topology evidence="8">Multi-pass membrane protein</topology>
    </subcellularLocation>
</comment>
<dbReference type="InterPro" id="IPR000515">
    <property type="entry name" value="MetI-like"/>
</dbReference>
<feature type="transmembrane region" description="Helical" evidence="8">
    <location>
        <begin position="75"/>
        <end position="96"/>
    </location>
</feature>
<feature type="domain" description="ABC transmembrane type-1" evidence="9">
    <location>
        <begin position="71"/>
        <end position="259"/>
    </location>
</feature>
<dbReference type="GO" id="GO:0055085">
    <property type="term" value="P:transmembrane transport"/>
    <property type="evidence" value="ECO:0007669"/>
    <property type="project" value="InterPro"/>
</dbReference>
<keyword evidence="3" id="KW-1003">Cell membrane</keyword>
<dbReference type="AlphaFoldDB" id="A0A7W0DQH8"/>
<dbReference type="GO" id="GO:0005886">
    <property type="term" value="C:plasma membrane"/>
    <property type="evidence" value="ECO:0007669"/>
    <property type="project" value="UniProtKB-SubCell"/>
</dbReference>
<comment type="caution">
    <text evidence="10">The sequence shown here is derived from an EMBL/GenBank/DDBJ whole genome shotgun (WGS) entry which is preliminary data.</text>
</comment>
<evidence type="ECO:0000313" key="11">
    <source>
        <dbReference type="Proteomes" id="UP000545761"/>
    </source>
</evidence>
<feature type="transmembrane region" description="Helical" evidence="8">
    <location>
        <begin position="141"/>
        <end position="162"/>
    </location>
</feature>
<dbReference type="Pfam" id="PF00528">
    <property type="entry name" value="BPD_transp_1"/>
    <property type="match status" value="1"/>
</dbReference>
<organism evidence="10 11">
    <name type="scientific">Streptomyces himalayensis subsp. himalayensis</name>
    <dbReference type="NCBI Taxonomy" id="2756131"/>
    <lineage>
        <taxon>Bacteria</taxon>
        <taxon>Bacillati</taxon>
        <taxon>Actinomycetota</taxon>
        <taxon>Actinomycetes</taxon>
        <taxon>Kitasatosporales</taxon>
        <taxon>Streptomycetaceae</taxon>
        <taxon>Streptomyces</taxon>
        <taxon>Streptomyces himalayensis</taxon>
    </lineage>
</organism>
<dbReference type="RefSeq" id="WP_181660323.1">
    <property type="nucleotide sequence ID" value="NZ_JACEHE010000018.1"/>
</dbReference>
<dbReference type="Proteomes" id="UP000545761">
    <property type="component" value="Unassembled WGS sequence"/>
</dbReference>
<dbReference type="SUPFAM" id="SSF161098">
    <property type="entry name" value="MetI-like"/>
    <property type="match status" value="1"/>
</dbReference>
<evidence type="ECO:0000256" key="7">
    <source>
        <dbReference type="ARBA" id="ARBA00023136"/>
    </source>
</evidence>
<evidence type="ECO:0000256" key="1">
    <source>
        <dbReference type="ARBA" id="ARBA00004429"/>
    </source>
</evidence>
<evidence type="ECO:0000256" key="8">
    <source>
        <dbReference type="RuleBase" id="RU363032"/>
    </source>
</evidence>
<dbReference type="PROSITE" id="PS50928">
    <property type="entry name" value="ABC_TM1"/>
    <property type="match status" value="1"/>
</dbReference>
<dbReference type="InterPro" id="IPR035906">
    <property type="entry name" value="MetI-like_sf"/>
</dbReference>
<dbReference type="CDD" id="cd06261">
    <property type="entry name" value="TM_PBP2"/>
    <property type="match status" value="1"/>
</dbReference>
<name>A0A7W0DQH8_9ACTN</name>
<evidence type="ECO:0000256" key="3">
    <source>
        <dbReference type="ARBA" id="ARBA00022475"/>
    </source>
</evidence>